<proteinExistence type="inferred from homology"/>
<dbReference type="RefSeq" id="WP_037044925.1">
    <property type="nucleotide sequence ID" value="NZ_BAAAUZ010000079.1"/>
</dbReference>
<dbReference type="NCBIfam" id="NF007956">
    <property type="entry name" value="PRK10675.1"/>
    <property type="match status" value="1"/>
</dbReference>
<keyword evidence="8" id="KW-0299">Galactose metabolism</keyword>
<accession>A0A9W6L4I4</accession>
<dbReference type="PANTHER" id="PTHR43725:SF47">
    <property type="entry name" value="UDP-GLUCOSE 4-EPIMERASE"/>
    <property type="match status" value="1"/>
</dbReference>
<dbReference type="InterPro" id="IPR036291">
    <property type="entry name" value="NAD(P)-bd_dom_sf"/>
</dbReference>
<dbReference type="PANTHER" id="PTHR43725">
    <property type="entry name" value="UDP-GLUCOSE 4-EPIMERASE"/>
    <property type="match status" value="1"/>
</dbReference>
<comment type="caution">
    <text evidence="12">The sequence shown here is derived from an EMBL/GenBank/DDBJ whole genome shotgun (WGS) entry which is preliminary data.</text>
</comment>
<feature type="domain" description="NAD-dependent epimerase/dehydratase" evidence="11">
    <location>
        <begin position="5"/>
        <end position="263"/>
    </location>
</feature>
<comment type="similarity">
    <text evidence="4 10">Belongs to the NAD(P)-dependent epimerase/dehydratase family.</text>
</comment>
<sequence length="340" mass="36955">MPETVLVTGGAGFIGSHTCVELLDHGHEVVVVDDFSNSSPGAVDAVMKLAGRPLTLHHADLRDRAALDAVFVDHDINAVIHFAAKKAVGESVRIPLDYFDINIGGTTALLRTMNDHGVHRLVFSSSCSIYGDTSKVPLDEDDPAGPTNPYARTKYICEQLLGDACVRYPEMSVIALRYFNPIGAHPSGMLGEDPTGVPNNVLPYMAQVAVGRLDELPVFGNDYPTPDGTCIRDYIHVVDVADGHRVALDHLDDEPGLRVFNLGAGRGASVLELIAEFGRAVGRPIPYRMEGRRSGDVPMLIADPGRVERAWGWRTTRDLTAMCEDAWRFQRLNPSGYPAT</sequence>
<protein>
    <recommendedName>
        <fullName evidence="6 10">UDP-glucose 4-epimerase</fullName>
        <ecNumber evidence="5 10">5.1.3.2</ecNumber>
    </recommendedName>
</protein>
<keyword evidence="7 10" id="KW-0520">NAD</keyword>
<evidence type="ECO:0000256" key="3">
    <source>
        <dbReference type="ARBA" id="ARBA00004947"/>
    </source>
</evidence>
<dbReference type="NCBIfam" id="TIGR01179">
    <property type="entry name" value="galE"/>
    <property type="match status" value="1"/>
</dbReference>
<dbReference type="GO" id="GO:0005829">
    <property type="term" value="C:cytosol"/>
    <property type="evidence" value="ECO:0007669"/>
    <property type="project" value="TreeGrafter"/>
</dbReference>
<comment type="subunit">
    <text evidence="10">Homodimer.</text>
</comment>
<evidence type="ECO:0000256" key="4">
    <source>
        <dbReference type="ARBA" id="ARBA00007637"/>
    </source>
</evidence>
<dbReference type="GO" id="GO:0006012">
    <property type="term" value="P:galactose metabolic process"/>
    <property type="evidence" value="ECO:0007669"/>
    <property type="project" value="UniProtKB-KW"/>
</dbReference>
<reference evidence="12" key="2">
    <citation type="submission" date="2023-01" db="EMBL/GenBank/DDBJ databases">
        <authorList>
            <person name="Sun Q."/>
            <person name="Evtushenko L."/>
        </authorList>
    </citation>
    <scope>NUCLEOTIDE SEQUENCE</scope>
    <source>
        <strain evidence="12">VKM Ac-1069</strain>
    </source>
</reference>
<keyword evidence="10" id="KW-0119">Carbohydrate metabolism</keyword>
<name>A0A9W6L4I4_9PSEU</name>
<dbReference type="InterPro" id="IPR001509">
    <property type="entry name" value="Epimerase_deHydtase"/>
</dbReference>
<dbReference type="SUPFAM" id="SSF51735">
    <property type="entry name" value="NAD(P)-binding Rossmann-fold domains"/>
    <property type="match status" value="1"/>
</dbReference>
<evidence type="ECO:0000256" key="2">
    <source>
        <dbReference type="ARBA" id="ARBA00001911"/>
    </source>
</evidence>
<comment type="catalytic activity">
    <reaction evidence="1 10">
        <text>UDP-alpha-D-glucose = UDP-alpha-D-galactose</text>
        <dbReference type="Rhea" id="RHEA:22168"/>
        <dbReference type="ChEBI" id="CHEBI:58885"/>
        <dbReference type="ChEBI" id="CHEBI:66914"/>
        <dbReference type="EC" id="5.1.3.2"/>
    </reaction>
</comment>
<dbReference type="Gene3D" id="3.40.50.720">
    <property type="entry name" value="NAD(P)-binding Rossmann-like Domain"/>
    <property type="match status" value="1"/>
</dbReference>
<evidence type="ECO:0000256" key="5">
    <source>
        <dbReference type="ARBA" id="ARBA00013189"/>
    </source>
</evidence>
<comment type="cofactor">
    <cofactor evidence="2 10">
        <name>NAD(+)</name>
        <dbReference type="ChEBI" id="CHEBI:57540"/>
    </cofactor>
</comment>
<dbReference type="InterPro" id="IPR005886">
    <property type="entry name" value="UDP_G4E"/>
</dbReference>
<evidence type="ECO:0000256" key="8">
    <source>
        <dbReference type="ARBA" id="ARBA00023144"/>
    </source>
</evidence>
<dbReference type="EC" id="5.1.3.2" evidence="5 10"/>
<evidence type="ECO:0000256" key="10">
    <source>
        <dbReference type="RuleBase" id="RU366046"/>
    </source>
</evidence>
<evidence type="ECO:0000256" key="7">
    <source>
        <dbReference type="ARBA" id="ARBA00023027"/>
    </source>
</evidence>
<dbReference type="Gene3D" id="3.90.25.10">
    <property type="entry name" value="UDP-galactose 4-epimerase, domain 1"/>
    <property type="match status" value="1"/>
</dbReference>
<evidence type="ECO:0000256" key="9">
    <source>
        <dbReference type="ARBA" id="ARBA00023235"/>
    </source>
</evidence>
<dbReference type="Proteomes" id="UP001143463">
    <property type="component" value="Unassembled WGS sequence"/>
</dbReference>
<evidence type="ECO:0000256" key="6">
    <source>
        <dbReference type="ARBA" id="ARBA00018569"/>
    </source>
</evidence>
<organism evidence="12 13">
    <name type="scientific">Pseudonocardia halophobica</name>
    <dbReference type="NCBI Taxonomy" id="29401"/>
    <lineage>
        <taxon>Bacteria</taxon>
        <taxon>Bacillati</taxon>
        <taxon>Actinomycetota</taxon>
        <taxon>Actinomycetes</taxon>
        <taxon>Pseudonocardiales</taxon>
        <taxon>Pseudonocardiaceae</taxon>
        <taxon>Pseudonocardia</taxon>
    </lineage>
</organism>
<dbReference type="EMBL" id="BSFQ01000006">
    <property type="protein sequence ID" value="GLL10944.1"/>
    <property type="molecule type" value="Genomic_DNA"/>
</dbReference>
<dbReference type="GO" id="GO:0003978">
    <property type="term" value="F:UDP-glucose 4-epimerase activity"/>
    <property type="evidence" value="ECO:0007669"/>
    <property type="project" value="UniProtKB-UniRule"/>
</dbReference>
<keyword evidence="9 10" id="KW-0413">Isomerase</keyword>
<dbReference type="Pfam" id="PF01370">
    <property type="entry name" value="Epimerase"/>
    <property type="match status" value="1"/>
</dbReference>
<reference evidence="12" key="1">
    <citation type="journal article" date="2014" name="Int. J. Syst. Evol. Microbiol.">
        <title>Complete genome sequence of Corynebacterium casei LMG S-19264T (=DSM 44701T), isolated from a smear-ripened cheese.</title>
        <authorList>
            <consortium name="US DOE Joint Genome Institute (JGI-PGF)"/>
            <person name="Walter F."/>
            <person name="Albersmeier A."/>
            <person name="Kalinowski J."/>
            <person name="Ruckert C."/>
        </authorList>
    </citation>
    <scope>NUCLEOTIDE SEQUENCE</scope>
    <source>
        <strain evidence="12">VKM Ac-1069</strain>
    </source>
</reference>
<evidence type="ECO:0000313" key="13">
    <source>
        <dbReference type="Proteomes" id="UP001143463"/>
    </source>
</evidence>
<keyword evidence="13" id="KW-1185">Reference proteome</keyword>
<comment type="pathway">
    <text evidence="3 10">Carbohydrate metabolism; galactose metabolism.</text>
</comment>
<dbReference type="AlphaFoldDB" id="A0A9W6L4I4"/>
<evidence type="ECO:0000256" key="1">
    <source>
        <dbReference type="ARBA" id="ARBA00000083"/>
    </source>
</evidence>
<evidence type="ECO:0000313" key="12">
    <source>
        <dbReference type="EMBL" id="GLL10944.1"/>
    </source>
</evidence>
<gene>
    <name evidence="12" type="primary">galE-2</name>
    <name evidence="12" type="ORF">GCM10017577_20850</name>
</gene>
<evidence type="ECO:0000259" key="11">
    <source>
        <dbReference type="Pfam" id="PF01370"/>
    </source>
</evidence>
<dbReference type="CDD" id="cd05247">
    <property type="entry name" value="UDP_G4E_1_SDR_e"/>
    <property type="match status" value="1"/>
</dbReference>